<evidence type="ECO:0000313" key="10">
    <source>
        <dbReference type="Proteomes" id="UP000672039"/>
    </source>
</evidence>
<dbReference type="NCBIfam" id="TIGR01498">
    <property type="entry name" value="folK"/>
    <property type="match status" value="1"/>
</dbReference>
<dbReference type="SUPFAM" id="SSF55083">
    <property type="entry name" value="6-hydroxymethyl-7,8-dihydropterin pyrophosphokinase, HPPK"/>
    <property type="match status" value="1"/>
</dbReference>
<dbReference type="PANTHER" id="PTHR43071:SF2">
    <property type="entry name" value="2-AMINO-4-HYDROXY-6-HYDROXYMETHYLDIHYDROPTERIDINE PYROPHOSPHOKINASE"/>
    <property type="match status" value="1"/>
</dbReference>
<dbReference type="Proteomes" id="UP000672039">
    <property type="component" value="Chromosome"/>
</dbReference>
<evidence type="ECO:0000256" key="4">
    <source>
        <dbReference type="ARBA" id="ARBA00022741"/>
    </source>
</evidence>
<comment type="pathway">
    <text evidence="1">Cofactor biosynthesis; tetrahydrofolate biosynthesis; 2-amino-4-hydroxy-6-hydroxymethyl-7,8-dihydropteridine diphosphate from 7,8-dihydroneopterin triphosphate: step 4/4.</text>
</comment>
<dbReference type="GO" id="GO:0003848">
    <property type="term" value="F:2-amino-4-hydroxy-6-hydroxymethyldihydropteridine diphosphokinase activity"/>
    <property type="evidence" value="ECO:0007669"/>
    <property type="project" value="UniProtKB-EC"/>
</dbReference>
<evidence type="ECO:0000256" key="2">
    <source>
        <dbReference type="ARBA" id="ARBA00013253"/>
    </source>
</evidence>
<sequence>MASVYLSLGSNIDREANLCVCMQQLRHDFADIVFSQVYETPAVGFVGEPFLNLAAGFTTELTPNALKQYLRDLETAHGRLRGEKKFSARTLDLDLLLYDTLDLRPEHNLPHSDILAYPFVLFPLAEIAPEALHPGLKQTIAEVAGNSALPRNTLNIIRLDCSNKKRA</sequence>
<accession>A0ABX7X092</accession>
<gene>
    <name evidence="9" type="primary">folK</name>
    <name evidence="9" type="ORF">J9253_09100</name>
</gene>
<dbReference type="Pfam" id="PF01288">
    <property type="entry name" value="HPPK"/>
    <property type="match status" value="1"/>
</dbReference>
<dbReference type="Gene3D" id="3.30.70.560">
    <property type="entry name" value="7,8-Dihydro-6-hydroxymethylpterin-pyrophosphokinase HPPK"/>
    <property type="match status" value="1"/>
</dbReference>
<organism evidence="9 10">
    <name type="scientific">Thiothrix litoralis</name>
    <dbReference type="NCBI Taxonomy" id="2891210"/>
    <lineage>
        <taxon>Bacteria</taxon>
        <taxon>Pseudomonadati</taxon>
        <taxon>Pseudomonadota</taxon>
        <taxon>Gammaproteobacteria</taxon>
        <taxon>Thiotrichales</taxon>
        <taxon>Thiotrichaceae</taxon>
        <taxon>Thiothrix</taxon>
    </lineage>
</organism>
<reference evidence="9 10" key="1">
    <citation type="submission" date="2021-04" db="EMBL/GenBank/DDBJ databases">
        <title>Genomics, taxonomy and metabolism of representatives of sulfur bacteria of the genus Thiothrix: Thiothrix fructosivorans QT, Thiothrix unzii A1T and three new species, Thiothrix subterranea sp. nov., Thiothrix litoralis sp. nov. and 'Candidatus Thiothrix anitrata' sp. nov.</title>
        <authorList>
            <person name="Ravin N.V."/>
            <person name="Smolyakov D."/>
            <person name="Rudenko T.S."/>
            <person name="Mardanov A.V."/>
            <person name="Beletsky A.V."/>
            <person name="Markov N.D."/>
            <person name="Fomenkov A.I."/>
            <person name="Roberts R.J."/>
            <person name="Karnachuk O.V."/>
            <person name="Novikov A."/>
            <person name="Grabovich M.Y."/>
        </authorList>
    </citation>
    <scope>NUCLEOTIDE SEQUENCE [LARGE SCALE GENOMIC DNA]</scope>
    <source>
        <strain evidence="9 10">AS</strain>
    </source>
</reference>
<dbReference type="PANTHER" id="PTHR43071">
    <property type="entry name" value="2-AMINO-4-HYDROXY-6-HYDROXYMETHYLDIHYDROPTERIDINE PYROPHOSPHOKINASE"/>
    <property type="match status" value="1"/>
</dbReference>
<protein>
    <recommendedName>
        <fullName evidence="2">2-amino-4-hydroxy-6-hydroxymethyldihydropteridine diphosphokinase</fullName>
        <ecNumber evidence="2">2.7.6.3</ecNumber>
    </recommendedName>
</protein>
<dbReference type="EMBL" id="CP072801">
    <property type="protein sequence ID" value="QTR48048.1"/>
    <property type="molecule type" value="Genomic_DNA"/>
</dbReference>
<keyword evidence="3 9" id="KW-0808">Transferase</keyword>
<evidence type="ECO:0000256" key="1">
    <source>
        <dbReference type="ARBA" id="ARBA00005051"/>
    </source>
</evidence>
<dbReference type="RefSeq" id="WP_210224276.1">
    <property type="nucleotide sequence ID" value="NZ_CP072801.1"/>
</dbReference>
<name>A0ABX7X092_9GAMM</name>
<evidence type="ECO:0000256" key="7">
    <source>
        <dbReference type="ARBA" id="ARBA00022909"/>
    </source>
</evidence>
<evidence type="ECO:0000259" key="8">
    <source>
        <dbReference type="Pfam" id="PF01288"/>
    </source>
</evidence>
<evidence type="ECO:0000256" key="6">
    <source>
        <dbReference type="ARBA" id="ARBA00022840"/>
    </source>
</evidence>
<keyword evidence="10" id="KW-1185">Reference proteome</keyword>
<keyword evidence="7" id="KW-0289">Folate biosynthesis</keyword>
<dbReference type="InterPro" id="IPR000550">
    <property type="entry name" value="Hppk"/>
</dbReference>
<keyword evidence="5" id="KW-0418">Kinase</keyword>
<evidence type="ECO:0000313" key="9">
    <source>
        <dbReference type="EMBL" id="QTR48048.1"/>
    </source>
</evidence>
<feature type="domain" description="7,8-dihydro-6-hydroxymethylpterin-pyrophosphokinase" evidence="8">
    <location>
        <begin position="5"/>
        <end position="129"/>
    </location>
</feature>
<evidence type="ECO:0000256" key="5">
    <source>
        <dbReference type="ARBA" id="ARBA00022777"/>
    </source>
</evidence>
<keyword evidence="4" id="KW-0547">Nucleotide-binding</keyword>
<keyword evidence="6" id="KW-0067">ATP-binding</keyword>
<dbReference type="InterPro" id="IPR035907">
    <property type="entry name" value="Hppk_sf"/>
</dbReference>
<dbReference type="EC" id="2.7.6.3" evidence="2"/>
<proteinExistence type="predicted"/>
<evidence type="ECO:0000256" key="3">
    <source>
        <dbReference type="ARBA" id="ARBA00022679"/>
    </source>
</evidence>